<evidence type="ECO:0000313" key="18">
    <source>
        <dbReference type="EMBL" id="CAB9526448.1"/>
    </source>
</evidence>
<accession>A0A9N8HT67</accession>
<dbReference type="GO" id="GO:0008310">
    <property type="term" value="F:single-stranded DNA 3'-5' DNA exonuclease activity"/>
    <property type="evidence" value="ECO:0007669"/>
    <property type="project" value="TreeGrafter"/>
</dbReference>
<evidence type="ECO:0000256" key="10">
    <source>
        <dbReference type="ARBA" id="ARBA00022932"/>
    </source>
</evidence>
<comment type="caution">
    <text evidence="18">The sequence shown here is derived from an EMBL/GenBank/DDBJ whole genome shotgun (WGS) entry which is preliminary data.</text>
</comment>
<protein>
    <recommendedName>
        <fullName evidence="15">DNA polymerase epsilon catalytic subunit</fullName>
        <ecNumber evidence="15">2.7.7.7</ecNumber>
    </recommendedName>
</protein>
<dbReference type="InterPro" id="IPR055191">
    <property type="entry name" value="POL2_thumb"/>
</dbReference>
<dbReference type="CDD" id="cd05779">
    <property type="entry name" value="DNA_polB_epsilon_exo"/>
    <property type="match status" value="1"/>
</dbReference>
<feature type="domain" description="DNA polymerase epsilon catalytic subunit A C-terminal" evidence="17">
    <location>
        <begin position="1660"/>
        <end position="2096"/>
    </location>
</feature>
<comment type="cofactor">
    <cofactor evidence="15">
        <name>[4Fe-4S] cluster</name>
        <dbReference type="ChEBI" id="CHEBI:49883"/>
    </cofactor>
</comment>
<dbReference type="InterPro" id="IPR042087">
    <property type="entry name" value="DNA_pol_B_thumb"/>
</dbReference>
<evidence type="ECO:0000256" key="9">
    <source>
        <dbReference type="ARBA" id="ARBA00022833"/>
    </source>
</evidence>
<dbReference type="PANTHER" id="PTHR10670">
    <property type="entry name" value="DNA POLYMERASE EPSILON CATALYTIC SUBUNIT A"/>
    <property type="match status" value="1"/>
</dbReference>
<evidence type="ECO:0000256" key="1">
    <source>
        <dbReference type="ARBA" id="ARBA00004123"/>
    </source>
</evidence>
<dbReference type="Gene3D" id="3.30.342.10">
    <property type="entry name" value="DNA Polymerase, chain B, domain 1"/>
    <property type="match status" value="1"/>
</dbReference>
<dbReference type="Gene3D" id="1.10.287.690">
    <property type="entry name" value="Helix hairpin bin"/>
    <property type="match status" value="1"/>
</dbReference>
<dbReference type="GO" id="GO:0008622">
    <property type="term" value="C:epsilon DNA polymerase complex"/>
    <property type="evidence" value="ECO:0007669"/>
    <property type="project" value="InterPro"/>
</dbReference>
<keyword evidence="13 15" id="KW-0238">DNA-binding</keyword>
<dbReference type="InterPro" id="IPR029703">
    <property type="entry name" value="POL2"/>
</dbReference>
<dbReference type="Pfam" id="PF23250">
    <property type="entry name" value="zf_DPOE_2"/>
    <property type="match status" value="1"/>
</dbReference>
<dbReference type="GO" id="GO:0000166">
    <property type="term" value="F:nucleotide binding"/>
    <property type="evidence" value="ECO:0007669"/>
    <property type="project" value="InterPro"/>
</dbReference>
<dbReference type="InterPro" id="IPR012337">
    <property type="entry name" value="RNaseH-like_sf"/>
</dbReference>
<dbReference type="GO" id="GO:0006297">
    <property type="term" value="P:nucleotide-excision repair, DNA gap filling"/>
    <property type="evidence" value="ECO:0007669"/>
    <property type="project" value="TreeGrafter"/>
</dbReference>
<evidence type="ECO:0000256" key="12">
    <source>
        <dbReference type="ARBA" id="ARBA00023014"/>
    </source>
</evidence>
<keyword evidence="6 15" id="KW-0235">DNA replication</keyword>
<evidence type="ECO:0000256" key="4">
    <source>
        <dbReference type="ARBA" id="ARBA00022679"/>
    </source>
</evidence>
<dbReference type="Gene3D" id="3.90.1600.10">
    <property type="entry name" value="Palm domain of DNA polymerase"/>
    <property type="match status" value="1"/>
</dbReference>
<dbReference type="GO" id="GO:0000278">
    <property type="term" value="P:mitotic cell cycle"/>
    <property type="evidence" value="ECO:0007669"/>
    <property type="project" value="TreeGrafter"/>
</dbReference>
<keyword evidence="14 15" id="KW-0539">Nucleus</keyword>
<evidence type="ECO:0000256" key="8">
    <source>
        <dbReference type="ARBA" id="ARBA00022771"/>
    </source>
</evidence>
<dbReference type="Proteomes" id="UP001153069">
    <property type="component" value="Unassembled WGS sequence"/>
</dbReference>
<dbReference type="SUPFAM" id="SSF56672">
    <property type="entry name" value="DNA/RNA polymerases"/>
    <property type="match status" value="1"/>
</dbReference>
<dbReference type="GO" id="GO:0003887">
    <property type="term" value="F:DNA-directed DNA polymerase activity"/>
    <property type="evidence" value="ECO:0007669"/>
    <property type="project" value="UniProtKB-KW"/>
</dbReference>
<dbReference type="SUPFAM" id="SSF53098">
    <property type="entry name" value="Ribonuclease H-like"/>
    <property type="match status" value="1"/>
</dbReference>
<feature type="compositionally biased region" description="Basic and acidic residues" evidence="16">
    <location>
        <begin position="1309"/>
        <end position="1319"/>
    </location>
</feature>
<keyword evidence="19" id="KW-1185">Reference proteome</keyword>
<dbReference type="SMART" id="SM00486">
    <property type="entry name" value="POLBc"/>
    <property type="match status" value="1"/>
</dbReference>
<evidence type="ECO:0000256" key="2">
    <source>
        <dbReference type="ARBA" id="ARBA00005755"/>
    </source>
</evidence>
<dbReference type="EMBL" id="CAICTM010001828">
    <property type="protein sequence ID" value="CAB9526448.1"/>
    <property type="molecule type" value="Genomic_DNA"/>
</dbReference>
<reference evidence="18" key="1">
    <citation type="submission" date="2020-06" db="EMBL/GenBank/DDBJ databases">
        <authorList>
            <consortium name="Plant Systems Biology data submission"/>
        </authorList>
    </citation>
    <scope>NUCLEOTIDE SEQUENCE</scope>
    <source>
        <strain evidence="18">D6</strain>
    </source>
</reference>
<dbReference type="InterPro" id="IPR013697">
    <property type="entry name" value="DNA_pol_e_suA_C"/>
</dbReference>
<dbReference type="Gene3D" id="3.30.420.10">
    <property type="entry name" value="Ribonuclease H-like superfamily/Ribonuclease H"/>
    <property type="match status" value="1"/>
</dbReference>
<comment type="function">
    <text evidence="15">DNA polymerase II participates in chromosomal DNA replication.</text>
</comment>
<dbReference type="GO" id="GO:0051539">
    <property type="term" value="F:4 iron, 4 sulfur cluster binding"/>
    <property type="evidence" value="ECO:0007669"/>
    <property type="project" value="UniProtKB-KW"/>
</dbReference>
<evidence type="ECO:0000256" key="3">
    <source>
        <dbReference type="ARBA" id="ARBA00022485"/>
    </source>
</evidence>
<dbReference type="GO" id="GO:0045004">
    <property type="term" value="P:DNA replication proofreading"/>
    <property type="evidence" value="ECO:0007669"/>
    <property type="project" value="TreeGrafter"/>
</dbReference>
<dbReference type="GO" id="GO:0003677">
    <property type="term" value="F:DNA binding"/>
    <property type="evidence" value="ECO:0007669"/>
    <property type="project" value="UniProtKB-KW"/>
</dbReference>
<keyword evidence="9 15" id="KW-0862">Zinc</keyword>
<evidence type="ECO:0000256" key="7">
    <source>
        <dbReference type="ARBA" id="ARBA00022723"/>
    </source>
</evidence>
<comment type="catalytic activity">
    <reaction evidence="15">
        <text>DNA(n) + a 2'-deoxyribonucleoside 5'-triphosphate = DNA(n+1) + diphosphate</text>
        <dbReference type="Rhea" id="RHEA:22508"/>
        <dbReference type="Rhea" id="RHEA-COMP:17339"/>
        <dbReference type="Rhea" id="RHEA-COMP:17340"/>
        <dbReference type="ChEBI" id="CHEBI:33019"/>
        <dbReference type="ChEBI" id="CHEBI:61560"/>
        <dbReference type="ChEBI" id="CHEBI:173112"/>
        <dbReference type="EC" id="2.7.7.7"/>
    </reaction>
</comment>
<keyword evidence="7 15" id="KW-0479">Metal-binding</keyword>
<keyword evidence="3 15" id="KW-0004">4Fe-4S</keyword>
<evidence type="ECO:0000256" key="14">
    <source>
        <dbReference type="ARBA" id="ARBA00023242"/>
    </source>
</evidence>
<name>A0A9N8HT67_9STRA</name>
<dbReference type="Pfam" id="PF08490">
    <property type="entry name" value="DUF1744"/>
    <property type="match status" value="1"/>
</dbReference>
<comment type="similarity">
    <text evidence="2 15">Belongs to the DNA polymerase type-B family.</text>
</comment>
<dbReference type="OrthoDB" id="10060449at2759"/>
<dbReference type="InterPro" id="IPR043502">
    <property type="entry name" value="DNA/RNA_pol_sf"/>
</dbReference>
<dbReference type="FunFam" id="3.30.420.10:FF:000010">
    <property type="entry name" value="DNA polymerase epsilon catalytic subunit"/>
    <property type="match status" value="1"/>
</dbReference>
<feature type="compositionally biased region" description="Basic and acidic residues" evidence="16">
    <location>
        <begin position="1270"/>
        <end position="1280"/>
    </location>
</feature>
<evidence type="ECO:0000313" key="19">
    <source>
        <dbReference type="Proteomes" id="UP001153069"/>
    </source>
</evidence>
<dbReference type="InterPro" id="IPR036397">
    <property type="entry name" value="RNaseH_sf"/>
</dbReference>
<dbReference type="GO" id="GO:0006287">
    <property type="term" value="P:base-excision repair, gap-filling"/>
    <property type="evidence" value="ECO:0007669"/>
    <property type="project" value="TreeGrafter"/>
</dbReference>
<evidence type="ECO:0000256" key="11">
    <source>
        <dbReference type="ARBA" id="ARBA00023004"/>
    </source>
</evidence>
<dbReference type="SMART" id="SM01159">
    <property type="entry name" value="DUF1744"/>
    <property type="match status" value="1"/>
</dbReference>
<feature type="region of interest" description="Disordered" evidence="16">
    <location>
        <begin position="1"/>
        <end position="64"/>
    </location>
</feature>
<dbReference type="InterPro" id="IPR006133">
    <property type="entry name" value="DNA-dir_DNA_pol_B_exonuc"/>
</dbReference>
<proteinExistence type="inferred from homology"/>
<dbReference type="CDD" id="cd05535">
    <property type="entry name" value="POLBc_epsilon"/>
    <property type="match status" value="1"/>
</dbReference>
<dbReference type="InterPro" id="IPR006172">
    <property type="entry name" value="DNA-dir_DNA_pol_B"/>
</dbReference>
<gene>
    <name evidence="18" type="ORF">SEMRO_1830_G300310.1</name>
</gene>
<evidence type="ECO:0000259" key="17">
    <source>
        <dbReference type="SMART" id="SM01159"/>
    </source>
</evidence>
<sequence length="2417" mass="273497">MPPPSGSRRVFGQAMGKSKQRSSYQRQFGGGNRYNQSSGDNASNNSNDKDKEAAKMAARRRLRQQKAEQIDVQFGYEAFEFQNTNDAESTDSRQKRGWLFNMIPTTKTVSSGDARTGVGSSPERAGLDLFFWTPAGKKFKTTILYRPYFFVMPNFGQLEYLADNNAFSMDTALELLVTSLLRKYEGMLYNVQVVYKIDLDQPNHLSPSKKQGRPMLKLMFDNVTQLMDVRQQLRGIIEKNKTRDRTYTFQDTTTNNNNALDVVHKDPFSCLVDIREYDVPYVVRVCTDLDIRVGTWYTVTVALDETGHEENYVPQQQQQQQDNQASSLILNAKDLKPNTGGVTLSNPDCETKADPTFLAFDIECTKAPLKFPSSEVDEIFMISYMVTMPKGPPQGYLIVSRSVVSEDVHDFEYTPMPKYPGPFQIFNETDERALLRRFFDEYKRHAPQIVVTYNGDFFDWPFVQARAEKYGMDMFHEVGVELRGEEYRGRCSVHLDAFHWVQRDSYLPQGAQGLKAVTKYKLGYDPVEVDPEDMVRFAQERPVHMASYSVSDAVATYYLYEKYVHLFIFSLCTIIPMGPEDVLRKGSGTLCETLLMVQACQKEIICPNKQIDPLAKFHNGHLLESETYIGGKVECLETGVYRSDIEYDFDLKPTAFQQLIDNIDRDLNFAIEVECGMEQKDVVNYDQIRSQIVEELELLRDRPKRVEKPYVYHLDVGAMYPNIILTNRLQPSAMVNDADCAACDFNQAKNACKRRMEWVWRGDYNPATKSEYDRTKDQLSGELQDGVQFHQLEDKEQASLVSTRLKSYARMAYKKTKVTEEVTRNDVVCQRENDFYVETVRRFRDRRYELKKLTKTWKKKIGGANDAAARKEAEDRTLVYDSLQVAHKCILNSFYGYVMRKGARWRSMEMAGIVTKTGADLITQARILVEQIGRPLELDTDGIWCILPKSFPDVYTFKLKDGSKIKLEYPCVMLNADVHANFTNHQYQTIKDADRGTYETKNECSIFFEVDGPYRCMVLPASTEEGKLLKKRYAVFNFDGSLAELKGFELKRRGELELIKTFQSQVFERFLDGGSLEECYASVADIANHWIDVIDTQGESLDNEEVIDLISENRSMSRQLEDYGDQKGTSQTTARRLGEFLGSETIKDKGLNCKFIIAEQPYGAPVTERAIPTAIWKAEPAVMKHYLRKWLKAPGMEGDAFDIRNVLDWDYYLDRLGKTIQKIITIPAALQKIENPVPRVPHPAWLEKKVSQLNDRFKQKTITSMFKPLPKADKKARQSVDIEDIGAEDKGGSKRPVVHSRRRANAAAKRGDAATERDGGSASKEGTSKTPRVDLSKEKSKENFDQWLKQKKGLWRKKRKERKWHRNAIHSKTSIGPEPGSKRRKTASMEGFVRDAARTLSQSEWQVIEVHPMTSYDSRSGSRSSGEMVMWVMVGTDSLQKIRLSIPRTVYVSSRYVLESTSSDITNFKKVEKILPHGKTAPHVYEVVMPEYIFQDQKWTEWLVPVDKNVNKGNCLDQIFETGVPLLNRALNDIGCVSKVNSASRSKKGQSYVLEDLSRVEKPIDGEYLHPALSYKRVFLYLRYSSNMEFGILGVLVMNGGSGTFGQNAVEEGTTAPDVTRPTQTGPSGFDVSASCHYWIIKPKAKKGPKTVSKKHCREIFSGLLETIHEASSADNDYACVSKSSSCQTASLNFADTDTEAYEAASEVLNGYAKGSTGPTFLLVNSNKPVVQLRRHIAALGSFPVVPLAFPPGPAHNASMSSLAAVGWEQPAIHICLEAFLYANVVSWPNRVSYARYGQIPVGNLGEDENLTLYDVSLSRFAQRNRTLSWGSPCRGKADVGLDFLPTGNGGMVVTASPSGMNEDEIWCDDDDLISPVVRRQGCYRNICVDIDVHDVAIAALSDAQAVQSSVVGAAATSNESGLPSPNSVAQFESGGPKQFQSFPLGDEMSTSVSLAILRSLVGTWLRDAFAMNSVVADEVLQYVYRFVSNPDVLMHDPALHRVVHALMKSTFYRLLGELQRLGCTIVHGTFHKITVATSKTTYTQAEEYINFVINTIRNRSAGGGSEAEALSRVALRPRQFHSHLLFLDEYNFGTMHLDVHEKSEEGLPEFVIANEERTDTVIVPSVVTAWSLMNFGLGSELAQEYFRVIIGRFSKEILRKQVELRQKAEDERQALAGYKNIEDRLKTYKKKVITKHFASSLTRAVGEILKEESTEDQVVPPFVGAKAQSRNPALEFIKNVIVVLELDPDVENEVQMLKRSLLAQVGVAEYSRAAQWVNPCPTFMLPDLFCSECHDSRDVNLCYIPPTEDDEAELPRQWGCEDCGTPYDVDEIEERLLGIVNKRLLRYQLQDLRHRKTNRVVTRCLPLLSECQTTLKLDISPDEAREELDLLKNLADFHRLDNLKSRTEFLLKQSGA</sequence>
<feature type="compositionally biased region" description="Low complexity" evidence="16">
    <location>
        <begin position="35"/>
        <end position="46"/>
    </location>
</feature>
<evidence type="ECO:0000256" key="5">
    <source>
        <dbReference type="ARBA" id="ARBA00022695"/>
    </source>
</evidence>
<keyword evidence="10 15" id="KW-0239">DNA-directed DNA polymerase</keyword>
<dbReference type="Gene3D" id="1.10.132.60">
    <property type="entry name" value="DNA polymerase family B, C-terminal domain"/>
    <property type="match status" value="1"/>
</dbReference>
<dbReference type="Pfam" id="PF22634">
    <property type="entry name" value="POL2_thumb"/>
    <property type="match status" value="1"/>
</dbReference>
<comment type="subcellular location">
    <subcellularLocation>
        <location evidence="1 15">Nucleus</location>
    </subcellularLocation>
</comment>
<keyword evidence="12 15" id="KW-0411">Iron-sulfur</keyword>
<keyword evidence="5 15" id="KW-0548">Nucleotidyltransferase</keyword>
<evidence type="ECO:0000256" key="13">
    <source>
        <dbReference type="ARBA" id="ARBA00023125"/>
    </source>
</evidence>
<dbReference type="GO" id="GO:0008270">
    <property type="term" value="F:zinc ion binding"/>
    <property type="evidence" value="ECO:0007669"/>
    <property type="project" value="UniProtKB-KW"/>
</dbReference>
<feature type="region of interest" description="Disordered" evidence="16">
    <location>
        <begin position="1268"/>
        <end position="1338"/>
    </location>
</feature>
<dbReference type="FunFam" id="3.90.1600.10:FF:000006">
    <property type="entry name" value="DNA polymerase epsilon catalytic subunit"/>
    <property type="match status" value="1"/>
</dbReference>
<dbReference type="FunFam" id="1.10.132.60:FF:000002">
    <property type="entry name" value="DNA polymerase epsilon catalytic subunit"/>
    <property type="match status" value="1"/>
</dbReference>
<keyword evidence="8 15" id="KW-0863">Zinc-finger</keyword>
<evidence type="ECO:0000256" key="16">
    <source>
        <dbReference type="SAM" id="MobiDB-lite"/>
    </source>
</evidence>
<dbReference type="InterPro" id="IPR023211">
    <property type="entry name" value="DNA_pol_palm_dom_sf"/>
</dbReference>
<organism evidence="18 19">
    <name type="scientific">Seminavis robusta</name>
    <dbReference type="NCBI Taxonomy" id="568900"/>
    <lineage>
        <taxon>Eukaryota</taxon>
        <taxon>Sar</taxon>
        <taxon>Stramenopiles</taxon>
        <taxon>Ochrophyta</taxon>
        <taxon>Bacillariophyta</taxon>
        <taxon>Bacillariophyceae</taxon>
        <taxon>Bacillariophycidae</taxon>
        <taxon>Naviculales</taxon>
        <taxon>Naviculaceae</taxon>
        <taxon>Seminavis</taxon>
    </lineage>
</organism>
<keyword evidence="4 15" id="KW-0808">Transferase</keyword>
<keyword evidence="11 15" id="KW-0408">Iron</keyword>
<dbReference type="PANTHER" id="PTHR10670:SF0">
    <property type="entry name" value="DNA POLYMERASE EPSILON CATALYTIC SUBUNIT A"/>
    <property type="match status" value="1"/>
</dbReference>
<dbReference type="GO" id="GO:0006272">
    <property type="term" value="P:leading strand elongation"/>
    <property type="evidence" value="ECO:0007669"/>
    <property type="project" value="TreeGrafter"/>
</dbReference>
<dbReference type="Pfam" id="PF03104">
    <property type="entry name" value="DNA_pol_B_exo1"/>
    <property type="match status" value="1"/>
</dbReference>
<evidence type="ECO:0000256" key="15">
    <source>
        <dbReference type="RuleBase" id="RU365029"/>
    </source>
</evidence>
<dbReference type="EC" id="2.7.7.7" evidence="15"/>
<evidence type="ECO:0000256" key="6">
    <source>
        <dbReference type="ARBA" id="ARBA00022705"/>
    </source>
</evidence>